<organism evidence="2 3">
    <name type="scientific">Pristionchus entomophagus</name>
    <dbReference type="NCBI Taxonomy" id="358040"/>
    <lineage>
        <taxon>Eukaryota</taxon>
        <taxon>Metazoa</taxon>
        <taxon>Ecdysozoa</taxon>
        <taxon>Nematoda</taxon>
        <taxon>Chromadorea</taxon>
        <taxon>Rhabditida</taxon>
        <taxon>Rhabditina</taxon>
        <taxon>Diplogasteromorpha</taxon>
        <taxon>Diplogasteroidea</taxon>
        <taxon>Neodiplogasteridae</taxon>
        <taxon>Pristionchus</taxon>
    </lineage>
</organism>
<dbReference type="EMBL" id="BTSX01000006">
    <property type="protein sequence ID" value="GMT03564.1"/>
    <property type="molecule type" value="Genomic_DNA"/>
</dbReference>
<accession>A0AAV5UBV1</accession>
<comment type="caution">
    <text evidence="2">The sequence shown here is derived from an EMBL/GenBank/DDBJ whole genome shotgun (WGS) entry which is preliminary data.</text>
</comment>
<keyword evidence="3" id="KW-1185">Reference proteome</keyword>
<feature type="non-terminal residue" evidence="2">
    <location>
        <position position="1"/>
    </location>
</feature>
<keyword evidence="1" id="KW-0472">Membrane</keyword>
<protein>
    <recommendedName>
        <fullName evidence="4">Acyltransferase 3 domain-containing protein</fullName>
    </recommendedName>
</protein>
<sequence length="86" mass="9713">TIGVATIYAILPQYWWPDMDTNLYNLAYTASFRTIFSLAVLAMIASSALSENPTPIHWGTSALAKLCYCAYLLHMPLVYIFNYLEV</sequence>
<feature type="non-terminal residue" evidence="2">
    <location>
        <position position="86"/>
    </location>
</feature>
<evidence type="ECO:0000256" key="1">
    <source>
        <dbReference type="SAM" id="Phobius"/>
    </source>
</evidence>
<feature type="transmembrane region" description="Helical" evidence="1">
    <location>
        <begin position="26"/>
        <end position="50"/>
    </location>
</feature>
<dbReference type="Proteomes" id="UP001432027">
    <property type="component" value="Unassembled WGS sequence"/>
</dbReference>
<keyword evidence="1" id="KW-0812">Transmembrane</keyword>
<dbReference type="AlphaFoldDB" id="A0AAV5UBV1"/>
<evidence type="ECO:0000313" key="2">
    <source>
        <dbReference type="EMBL" id="GMT03564.1"/>
    </source>
</evidence>
<feature type="transmembrane region" description="Helical" evidence="1">
    <location>
        <begin position="62"/>
        <end position="81"/>
    </location>
</feature>
<gene>
    <name evidence="2" type="ORF">PENTCL1PPCAC_25738</name>
</gene>
<name>A0AAV5UBV1_9BILA</name>
<evidence type="ECO:0008006" key="4">
    <source>
        <dbReference type="Google" id="ProtNLM"/>
    </source>
</evidence>
<evidence type="ECO:0000313" key="3">
    <source>
        <dbReference type="Proteomes" id="UP001432027"/>
    </source>
</evidence>
<keyword evidence="1" id="KW-1133">Transmembrane helix</keyword>
<proteinExistence type="predicted"/>
<reference evidence="2" key="1">
    <citation type="submission" date="2023-10" db="EMBL/GenBank/DDBJ databases">
        <title>Genome assembly of Pristionchus species.</title>
        <authorList>
            <person name="Yoshida K."/>
            <person name="Sommer R.J."/>
        </authorList>
    </citation>
    <scope>NUCLEOTIDE SEQUENCE</scope>
    <source>
        <strain evidence="2">RS0144</strain>
    </source>
</reference>